<dbReference type="AlphaFoldDB" id="A0A418Y3J6"/>
<accession>A0A418Y3J6</accession>
<organism evidence="2 3">
    <name type="scientific">Alcanivorax profundi</name>
    <dbReference type="NCBI Taxonomy" id="2338368"/>
    <lineage>
        <taxon>Bacteria</taxon>
        <taxon>Pseudomonadati</taxon>
        <taxon>Pseudomonadota</taxon>
        <taxon>Gammaproteobacteria</taxon>
        <taxon>Oceanospirillales</taxon>
        <taxon>Alcanivoracaceae</taxon>
        <taxon>Alcanivorax</taxon>
    </lineage>
</organism>
<keyword evidence="3" id="KW-1185">Reference proteome</keyword>
<dbReference type="EMBL" id="QYYA01000001">
    <property type="protein sequence ID" value="RJG20053.1"/>
    <property type="molecule type" value="Genomic_DNA"/>
</dbReference>
<dbReference type="RefSeq" id="WP_119917547.1">
    <property type="nucleotide sequence ID" value="NZ_QYYA01000001.1"/>
</dbReference>
<keyword evidence="1" id="KW-0732">Signal</keyword>
<feature type="chain" id="PRO_5019452385" evidence="1">
    <location>
        <begin position="27"/>
        <end position="320"/>
    </location>
</feature>
<comment type="caution">
    <text evidence="2">The sequence shown here is derived from an EMBL/GenBank/DDBJ whole genome shotgun (WGS) entry which is preliminary data.</text>
</comment>
<name>A0A418Y3J6_9GAMM</name>
<sequence length="320" mass="34484">MMFLGVKRGCLLLLAVLLASSTQASGAGDITLKALRAELANGGLAPVIAHHPLTTLPGVDLERLFADSHFQRFAITGYNSNGQRFAARVRLHFADGRVGFIRITGVPGREYRLEDLHDYTTGLSLAGLVAERRWLGSHDGKAFLETLGKTPESDTLAQLAGGRAAPLALWLAQCSGQPCEQTALEYQIEPTPPALWQLMVVPASSLPQTVAGLQKVLGDDPWLAWLVGDAALARQMCPQVDTMLMTTWLHHQDNMSLADVALQCFLATASRDSVSNGPGNKFLDSLSDSLGAATLSAAIHQYFLRRDEAVPEALGDWSEE</sequence>
<dbReference type="Proteomes" id="UP000283734">
    <property type="component" value="Unassembled WGS sequence"/>
</dbReference>
<evidence type="ECO:0000313" key="3">
    <source>
        <dbReference type="Proteomes" id="UP000283734"/>
    </source>
</evidence>
<feature type="signal peptide" evidence="1">
    <location>
        <begin position="1"/>
        <end position="26"/>
    </location>
</feature>
<evidence type="ECO:0000256" key="1">
    <source>
        <dbReference type="SAM" id="SignalP"/>
    </source>
</evidence>
<protein>
    <submittedName>
        <fullName evidence="2">Uncharacterized protein</fullName>
    </submittedName>
</protein>
<evidence type="ECO:0000313" key="2">
    <source>
        <dbReference type="EMBL" id="RJG20053.1"/>
    </source>
</evidence>
<proteinExistence type="predicted"/>
<dbReference type="OrthoDB" id="6077414at2"/>
<reference evidence="2 3" key="1">
    <citation type="submission" date="2018-09" db="EMBL/GenBank/DDBJ databases">
        <title>Alcanivorax profundi sp. nov., isolated from 1000 m-depth seawater of the Mariana Trench.</title>
        <authorList>
            <person name="Liu J."/>
        </authorList>
    </citation>
    <scope>NUCLEOTIDE SEQUENCE [LARGE SCALE GENOMIC DNA]</scope>
    <source>
        <strain evidence="2 3">MTEO17</strain>
    </source>
</reference>
<gene>
    <name evidence="2" type="ORF">D4A39_04260</name>
</gene>